<evidence type="ECO:0000313" key="1">
    <source>
        <dbReference type="EMBL" id="MDQ0271153.1"/>
    </source>
</evidence>
<accession>A0ABU0AIR6</accession>
<dbReference type="EMBL" id="JAUSUB010000013">
    <property type="protein sequence ID" value="MDQ0271153.1"/>
    <property type="molecule type" value="Genomic_DNA"/>
</dbReference>
<keyword evidence="2" id="KW-1185">Reference proteome</keyword>
<evidence type="ECO:0000313" key="2">
    <source>
        <dbReference type="Proteomes" id="UP001238088"/>
    </source>
</evidence>
<protein>
    <submittedName>
        <fullName evidence="1">Uncharacterized protein</fullName>
    </submittedName>
</protein>
<reference evidence="1 2" key="1">
    <citation type="submission" date="2023-07" db="EMBL/GenBank/DDBJ databases">
        <title>Genomic Encyclopedia of Type Strains, Phase IV (KMG-IV): sequencing the most valuable type-strain genomes for metagenomic binning, comparative biology and taxonomic classification.</title>
        <authorList>
            <person name="Goeker M."/>
        </authorList>
    </citation>
    <scope>NUCLEOTIDE SEQUENCE [LARGE SCALE GENOMIC DNA]</scope>
    <source>
        <strain evidence="1 2">DSM 23494</strain>
    </source>
</reference>
<proteinExistence type="predicted"/>
<sequence length="144" mass="16621">MTINSESQFVYVCQNCQELFEDFTSSCDLCGRSEIEKVHKGDMGMDEETEGERNMTNDDIFYSIFDINDSDIEELVDTTTFEGVKEFILGLWMNPNNEEEDIEGDKVESILNKPGVTFDELNELALGCDYEVRKELTWEGLFKH</sequence>
<comment type="caution">
    <text evidence="1">The sequence shown here is derived from an EMBL/GenBank/DDBJ whole genome shotgun (WGS) entry which is preliminary data.</text>
</comment>
<gene>
    <name evidence="1" type="ORF">J2S17_003041</name>
</gene>
<dbReference type="Proteomes" id="UP001238088">
    <property type="component" value="Unassembled WGS sequence"/>
</dbReference>
<dbReference type="RefSeq" id="WP_307476140.1">
    <property type="nucleotide sequence ID" value="NZ_JAUSUB010000013.1"/>
</dbReference>
<name>A0ABU0AIR6_9BACI</name>
<organism evidence="1 2">
    <name type="scientific">Cytobacillus purgationiresistens</name>
    <dbReference type="NCBI Taxonomy" id="863449"/>
    <lineage>
        <taxon>Bacteria</taxon>
        <taxon>Bacillati</taxon>
        <taxon>Bacillota</taxon>
        <taxon>Bacilli</taxon>
        <taxon>Bacillales</taxon>
        <taxon>Bacillaceae</taxon>
        <taxon>Cytobacillus</taxon>
    </lineage>
</organism>